<evidence type="ECO:0000256" key="1">
    <source>
        <dbReference type="SAM" id="MobiDB-lite"/>
    </source>
</evidence>
<feature type="region of interest" description="Disordered" evidence="1">
    <location>
        <begin position="529"/>
        <end position="550"/>
    </location>
</feature>
<reference evidence="2 3" key="1">
    <citation type="journal article" date="2021" name="BMC Biol.">
        <title>Horizontally acquired antibacterial genes associated with adaptive radiation of ladybird beetles.</title>
        <authorList>
            <person name="Li H.S."/>
            <person name="Tang X.F."/>
            <person name="Huang Y.H."/>
            <person name="Xu Z.Y."/>
            <person name="Chen M.L."/>
            <person name="Du X.Y."/>
            <person name="Qiu B.Y."/>
            <person name="Chen P.T."/>
            <person name="Zhang W."/>
            <person name="Slipinski A."/>
            <person name="Escalona H.E."/>
            <person name="Waterhouse R.M."/>
            <person name="Zwick A."/>
            <person name="Pang H."/>
        </authorList>
    </citation>
    <scope>NUCLEOTIDE SEQUENCE [LARGE SCALE GENOMIC DNA]</scope>
    <source>
        <strain evidence="2">SYSU2018</strain>
    </source>
</reference>
<protein>
    <submittedName>
        <fullName evidence="2">Uncharacterized protein</fullName>
    </submittedName>
</protein>
<sequence length="580" mass="66317">MILNQNIVLHSEAKPYFSKIHRLNSVEDFDDVVDWTAEQNDQKRKMTESDIVSAQVRERCVSSESTSNTEEATSELPKRSEEATSTVIDKSSTYMSDDSAKVHSSFMPSLPSCDRKNKKRSRGVEEPREVVDENADSTEEFGEGIKNLFQKVKNRMKGKTCKNCVSKLEEEIPLRVDDLEDDYRNKIKYIIPFRRSAPMCLLNERCSGDNYQASPGVSFVQPGFDNIAACVDSKNKDEAALYEVRWLEHSPMSPSTLRHRREVERFQQQTFSIMQDKLCGQNEKATNNQQELMNMIRAVKTEFLQRNNLTFLPVLFVPHCGTKTCPGLPDTPELGQITFQTVEPQESSMPSHGKLANFSNIEIGHMTIILLSNNTLSLVIPAPKPQSQTTELPTLPLPCFSEKNIPFKRNVIDNLRQYLQNAFNFIDIRRVLTEDELHDRNTREISNEFNSNVVPGILIYPSRYGPTMSKSSRQVPEYSCCNNAAHGNPTGYYYFTTNSRGSTKNKRNNEEYENTSNCYYPCATSESNDKVKRSLEEKRTPGSETDIASEETELEIERKQVQLEKEMEKELDLDKVITYI</sequence>
<evidence type="ECO:0000313" key="3">
    <source>
        <dbReference type="Proteomes" id="UP001516400"/>
    </source>
</evidence>
<feature type="compositionally biased region" description="Basic and acidic residues" evidence="1">
    <location>
        <begin position="529"/>
        <end position="541"/>
    </location>
</feature>
<organism evidence="2 3">
    <name type="scientific">Cryptolaemus montrouzieri</name>
    <dbReference type="NCBI Taxonomy" id="559131"/>
    <lineage>
        <taxon>Eukaryota</taxon>
        <taxon>Metazoa</taxon>
        <taxon>Ecdysozoa</taxon>
        <taxon>Arthropoda</taxon>
        <taxon>Hexapoda</taxon>
        <taxon>Insecta</taxon>
        <taxon>Pterygota</taxon>
        <taxon>Neoptera</taxon>
        <taxon>Endopterygota</taxon>
        <taxon>Coleoptera</taxon>
        <taxon>Polyphaga</taxon>
        <taxon>Cucujiformia</taxon>
        <taxon>Coccinelloidea</taxon>
        <taxon>Coccinellidae</taxon>
        <taxon>Scymninae</taxon>
        <taxon>Scymnini</taxon>
        <taxon>Cryptolaemus</taxon>
    </lineage>
</organism>
<name>A0ABD2NQJ2_9CUCU</name>
<comment type="caution">
    <text evidence="2">The sequence shown here is derived from an EMBL/GenBank/DDBJ whole genome shotgun (WGS) entry which is preliminary data.</text>
</comment>
<dbReference type="Proteomes" id="UP001516400">
    <property type="component" value="Unassembled WGS sequence"/>
</dbReference>
<dbReference type="EMBL" id="JABFTP020000127">
    <property type="protein sequence ID" value="KAL3280445.1"/>
    <property type="molecule type" value="Genomic_DNA"/>
</dbReference>
<evidence type="ECO:0000313" key="2">
    <source>
        <dbReference type="EMBL" id="KAL3280445.1"/>
    </source>
</evidence>
<proteinExistence type="predicted"/>
<feature type="compositionally biased region" description="Basic and acidic residues" evidence="1">
    <location>
        <begin position="122"/>
        <end position="131"/>
    </location>
</feature>
<gene>
    <name evidence="2" type="ORF">HHI36_023986</name>
</gene>
<feature type="compositionally biased region" description="Low complexity" evidence="1">
    <location>
        <begin position="62"/>
        <end position="75"/>
    </location>
</feature>
<feature type="region of interest" description="Disordered" evidence="1">
    <location>
        <begin position="55"/>
        <end position="135"/>
    </location>
</feature>
<dbReference type="AlphaFoldDB" id="A0ABD2NQJ2"/>
<feature type="compositionally biased region" description="Polar residues" evidence="1">
    <location>
        <begin position="83"/>
        <end position="96"/>
    </location>
</feature>
<keyword evidence="3" id="KW-1185">Reference proteome</keyword>
<accession>A0ABD2NQJ2</accession>